<organism evidence="1 2">
    <name type="scientific">Eretmocerus hayati</name>
    <dbReference type="NCBI Taxonomy" id="131215"/>
    <lineage>
        <taxon>Eukaryota</taxon>
        <taxon>Metazoa</taxon>
        <taxon>Ecdysozoa</taxon>
        <taxon>Arthropoda</taxon>
        <taxon>Hexapoda</taxon>
        <taxon>Insecta</taxon>
        <taxon>Pterygota</taxon>
        <taxon>Neoptera</taxon>
        <taxon>Endopterygota</taxon>
        <taxon>Hymenoptera</taxon>
        <taxon>Apocrita</taxon>
        <taxon>Proctotrupomorpha</taxon>
        <taxon>Chalcidoidea</taxon>
        <taxon>Aphelinidae</taxon>
        <taxon>Aphelininae</taxon>
        <taxon>Eretmocerus</taxon>
    </lineage>
</organism>
<evidence type="ECO:0000313" key="2">
    <source>
        <dbReference type="Proteomes" id="UP001239111"/>
    </source>
</evidence>
<dbReference type="Proteomes" id="UP001239111">
    <property type="component" value="Chromosome 1"/>
</dbReference>
<dbReference type="EMBL" id="CM056741">
    <property type="protein sequence ID" value="KAJ8685124.1"/>
    <property type="molecule type" value="Genomic_DNA"/>
</dbReference>
<reference evidence="1" key="1">
    <citation type="submission" date="2023-04" db="EMBL/GenBank/DDBJ databases">
        <title>A chromosome-level genome assembly of the parasitoid wasp Eretmocerus hayati.</title>
        <authorList>
            <person name="Zhong Y."/>
            <person name="Liu S."/>
            <person name="Liu Y."/>
        </authorList>
    </citation>
    <scope>NUCLEOTIDE SEQUENCE</scope>
    <source>
        <strain evidence="1">ZJU_SS_LIU_2023</strain>
    </source>
</reference>
<gene>
    <name evidence="1" type="ORF">QAD02_020917</name>
</gene>
<keyword evidence="2" id="KW-1185">Reference proteome</keyword>
<proteinExistence type="predicted"/>
<comment type="caution">
    <text evidence="1">The sequence shown here is derived from an EMBL/GenBank/DDBJ whole genome shotgun (WGS) entry which is preliminary data.</text>
</comment>
<protein>
    <submittedName>
        <fullName evidence="1">Uncharacterized protein</fullName>
    </submittedName>
</protein>
<accession>A0ACC2PP91</accession>
<name>A0ACC2PP91_9HYME</name>
<sequence length="462" mass="52422">MMELQNSDSPISLSHKPKSKYYKWCFAPQCKNTSVRDPDLVFFLMPGDRDGRKKWFSAARRASEPTKSNYFCCQKHSDLESDMENFVGFRLFGGNLALKKGVVPNKFECQPDCTLQSLDLNKTAYKKVNEQKDLQEILQNDAGSPSAQAASTGLSIATGHHHQSAMDDQEDIENNDQNDHESPTNVESVDLTISNTGNAWDLRIRAFREGSLRLGIKSIDHSSNKRSLVRSDGSKSYVPSTNCTSSPEKCPSQNEKDMKFAASNFTRYLISGNPKKYFGIPEECMPWVMNLLKKHSKQNIPRSCTYFIAFDLMKTLIRQPSTLEVKKNLPIPFGSYYSNVYTLIDAFEIQIKEPTNPVHQSLTWSEYKKCNTWKWIILCTPDGKFIFVSKAYGGRVSDMLLLEDSGDMDILPESCTVMADRGFKSLESLPSVYEAVQPTKEEVLETRRVAAFRIHVERLVRS</sequence>
<evidence type="ECO:0000313" key="1">
    <source>
        <dbReference type="EMBL" id="KAJ8685124.1"/>
    </source>
</evidence>